<dbReference type="PANTHER" id="PTHR11043">
    <property type="entry name" value="ZETA-COAT PROTEIN"/>
    <property type="match status" value="1"/>
</dbReference>
<evidence type="ECO:0000256" key="3">
    <source>
        <dbReference type="ARBA" id="ARBA00022927"/>
    </source>
</evidence>
<keyword evidence="8" id="KW-1185">Reference proteome</keyword>
<evidence type="ECO:0000256" key="4">
    <source>
        <dbReference type="ARBA" id="ARBA00023136"/>
    </source>
</evidence>
<dbReference type="AlphaFoldDB" id="A0A6P7ZHX2"/>
<protein>
    <recommendedName>
        <fullName evidence="6">Coatomer subunit zeta</fullName>
    </recommendedName>
</protein>
<proteinExistence type="inferred from homology"/>
<dbReference type="PANTHER" id="PTHR11043:SF4">
    <property type="entry name" value="COATOMER SUBUNIT ZETA-2"/>
    <property type="match status" value="1"/>
</dbReference>
<dbReference type="GO" id="GO:0006890">
    <property type="term" value="P:retrograde vesicle-mediated transport, Golgi to endoplasmic reticulum"/>
    <property type="evidence" value="ECO:0007669"/>
    <property type="project" value="UniProtKB-UniRule"/>
</dbReference>
<sequence length="162" mass="18736">MVEIKRACVHRLITGWEEPSLYVVKAMFILDCDGQRLVAKYYDETFPSPKEQRCFEKSIFNKTHRADGEIAFLEGMTIVYKSSIDLFFYVVGSSQENELMLVSVLTCLFESLSHMLRVILECDSQQVIQKLNFRVDENPLSEQSVAQVLQSAKEQIKWSLLK</sequence>
<keyword evidence="4 6" id="KW-0472">Membrane</keyword>
<gene>
    <name evidence="9" type="primary">COPZ2</name>
</gene>
<feature type="domain" description="AP complex mu/sigma subunit" evidence="7">
    <location>
        <begin position="24"/>
        <end position="137"/>
    </location>
</feature>
<evidence type="ECO:0000256" key="1">
    <source>
        <dbReference type="ARBA" id="ARBA00006972"/>
    </source>
</evidence>
<accession>A0A6P7ZHX2</accession>
<evidence type="ECO:0000256" key="6">
    <source>
        <dbReference type="RuleBase" id="RU366053"/>
    </source>
</evidence>
<comment type="function">
    <text evidence="5">The coatomer is a cytosolic protein complex that binds to dilysine motifs and reversibly associates with Golgi non-clathrin-coated vesicles, which further mediate biosynthetic protein transport from the ER, via the Golgi up to the trans Golgi network. Coatomer complex is required for budding from Golgi membranes, and is essential for the retrograde Golgi-to-ER transport of dilysine-tagged proteins. The zeta subunit may be involved in regulating the coat assembly and, hence, the rate of biosynthetic protein transport due to its association-dissociation properties with the coatomer complex.</text>
</comment>
<keyword evidence="6" id="KW-0931">ER-Golgi transport</keyword>
<keyword evidence="2 6" id="KW-0963">Cytoplasm</keyword>
<dbReference type="InterPro" id="IPR011012">
    <property type="entry name" value="Longin-like_dom_sf"/>
</dbReference>
<keyword evidence="6" id="KW-0813">Transport</keyword>
<dbReference type="InterPro" id="IPR039652">
    <property type="entry name" value="Coatomer_zeta"/>
</dbReference>
<comment type="subunit">
    <text evidence="6">Oligomeric complex that consists of at least the alpha, beta, beta', gamma, delta, epsilon and zeta subunits.</text>
</comment>
<keyword evidence="3 6" id="KW-0653">Protein transport</keyword>
<evidence type="ECO:0000259" key="7">
    <source>
        <dbReference type="Pfam" id="PF01217"/>
    </source>
</evidence>
<dbReference type="SUPFAM" id="SSF64356">
    <property type="entry name" value="SNARE-like"/>
    <property type="match status" value="1"/>
</dbReference>
<organism evidence="8 9">
    <name type="scientific">Microcaecilia unicolor</name>
    <dbReference type="NCBI Taxonomy" id="1415580"/>
    <lineage>
        <taxon>Eukaryota</taxon>
        <taxon>Metazoa</taxon>
        <taxon>Chordata</taxon>
        <taxon>Craniata</taxon>
        <taxon>Vertebrata</taxon>
        <taxon>Euteleostomi</taxon>
        <taxon>Amphibia</taxon>
        <taxon>Gymnophiona</taxon>
        <taxon>Siphonopidae</taxon>
        <taxon>Microcaecilia</taxon>
    </lineage>
</organism>
<dbReference type="GeneID" id="115481961"/>
<dbReference type="GO" id="GO:0000139">
    <property type="term" value="C:Golgi membrane"/>
    <property type="evidence" value="ECO:0007669"/>
    <property type="project" value="UniProtKB-SubCell"/>
</dbReference>
<reference evidence="9" key="1">
    <citation type="submission" date="2025-08" db="UniProtKB">
        <authorList>
            <consortium name="RefSeq"/>
        </authorList>
    </citation>
    <scope>IDENTIFICATION</scope>
</reference>
<dbReference type="GO" id="GO:0030126">
    <property type="term" value="C:COPI vesicle coat"/>
    <property type="evidence" value="ECO:0007669"/>
    <property type="project" value="UniProtKB-UniRule"/>
</dbReference>
<evidence type="ECO:0000313" key="9">
    <source>
        <dbReference type="RefSeq" id="XP_030077323.1"/>
    </source>
</evidence>
<dbReference type="GO" id="GO:0006891">
    <property type="term" value="P:intra-Golgi vesicle-mediated transport"/>
    <property type="evidence" value="ECO:0007669"/>
    <property type="project" value="TreeGrafter"/>
</dbReference>
<comment type="subcellular location">
    <subcellularLocation>
        <location evidence="6">Cytoplasm</location>
    </subcellularLocation>
    <subcellularLocation>
        <location evidence="6">Golgi apparatus membrane</location>
        <topology evidence="6">Peripheral membrane protein</topology>
        <orientation evidence="6">Cytoplasmic side</orientation>
    </subcellularLocation>
    <subcellularLocation>
        <location evidence="6">Cytoplasmic vesicle</location>
        <location evidence="6">COPI-coated vesicle membrane</location>
        <topology evidence="6">Peripheral membrane protein</topology>
        <orientation evidence="6">Cytoplasmic side</orientation>
    </subcellularLocation>
</comment>
<dbReference type="Proteomes" id="UP000515156">
    <property type="component" value="Chromosome 12"/>
</dbReference>
<evidence type="ECO:0000256" key="2">
    <source>
        <dbReference type="ARBA" id="ARBA00022490"/>
    </source>
</evidence>
<evidence type="ECO:0000313" key="8">
    <source>
        <dbReference type="Proteomes" id="UP000515156"/>
    </source>
</evidence>
<dbReference type="InterPro" id="IPR022775">
    <property type="entry name" value="AP_mu_sigma_su"/>
</dbReference>
<dbReference type="Pfam" id="PF01217">
    <property type="entry name" value="Clat_adaptor_s"/>
    <property type="match status" value="1"/>
</dbReference>
<dbReference type="CTD" id="51226"/>
<dbReference type="Gene3D" id="3.30.450.60">
    <property type="match status" value="1"/>
</dbReference>
<dbReference type="RefSeq" id="XP_030077323.1">
    <property type="nucleotide sequence ID" value="XM_030221463.1"/>
</dbReference>
<keyword evidence="6" id="KW-0333">Golgi apparatus</keyword>
<keyword evidence="6" id="KW-0968">Cytoplasmic vesicle</keyword>
<evidence type="ECO:0000256" key="5">
    <source>
        <dbReference type="ARBA" id="ARBA00045555"/>
    </source>
</evidence>
<dbReference type="GO" id="GO:0006886">
    <property type="term" value="P:intracellular protein transport"/>
    <property type="evidence" value="ECO:0007669"/>
    <property type="project" value="TreeGrafter"/>
</dbReference>
<name>A0A6P7ZHX2_9AMPH</name>
<comment type="similarity">
    <text evidence="1 6">Belongs to the adaptor complexes small subunit family.</text>
</comment>